<dbReference type="PANTHER" id="PTHR38075:SF1">
    <property type="entry name" value="DUF4139 DOMAIN-CONTAINING PROTEIN"/>
    <property type="match status" value="1"/>
</dbReference>
<feature type="non-terminal residue" evidence="1">
    <location>
        <position position="1"/>
    </location>
</feature>
<name>A0A497JGK3_9ARCH</name>
<reference evidence="1 2" key="1">
    <citation type="submission" date="2018-06" db="EMBL/GenBank/DDBJ databases">
        <title>Extensive metabolic versatility and redundancy in microbially diverse, dynamic hydrothermal sediments.</title>
        <authorList>
            <person name="Dombrowski N."/>
            <person name="Teske A."/>
            <person name="Baker B.J."/>
        </authorList>
    </citation>
    <scope>NUCLEOTIDE SEQUENCE [LARGE SCALE GENOMIC DNA]</scope>
    <source>
        <strain evidence="1">B9_G13</strain>
    </source>
</reference>
<comment type="caution">
    <text evidence="1">The sequence shown here is derived from an EMBL/GenBank/DDBJ whole genome shotgun (WGS) entry which is preliminary data.</text>
</comment>
<proteinExistence type="predicted"/>
<dbReference type="PANTHER" id="PTHR38075">
    <property type="entry name" value="DUF4139 DOMAIN-CONTAINING PROTEIN"/>
    <property type="match status" value="1"/>
</dbReference>
<evidence type="ECO:0000313" key="2">
    <source>
        <dbReference type="Proteomes" id="UP000277633"/>
    </source>
</evidence>
<gene>
    <name evidence="1" type="ORF">DRO07_02710</name>
</gene>
<dbReference type="Proteomes" id="UP000277633">
    <property type="component" value="Unassembled WGS sequence"/>
</dbReference>
<evidence type="ECO:0000313" key="1">
    <source>
        <dbReference type="EMBL" id="RLG69119.1"/>
    </source>
</evidence>
<sequence length="227" mass="26410">KYETMYRKVVYPEVAGTPSPEQFEEEALFEYHMYTLERKTDIKNNETKQISLLKAKGIPLKKEYVFDTSTSYYWRKNESNKVKVMVSFKNAEENGLGVPLPKGTVRVYKEDSRGMLQFVGEDSIEHTPKDEEVRLFLGYAFDIVAEKKTTSEERIGDKCVRKSYEVDIRNHKDESITVIVVQKAWGENEIVKSSHTYKQKDAYTYEFEVPVEANGEATLTYTIMSCW</sequence>
<accession>A0A497JGK3</accession>
<dbReference type="EMBL" id="QMWO01000097">
    <property type="protein sequence ID" value="RLG69119.1"/>
    <property type="molecule type" value="Genomic_DNA"/>
</dbReference>
<dbReference type="AlphaFoldDB" id="A0A497JGK3"/>
<protein>
    <submittedName>
        <fullName evidence="1">DUF4139 domain-containing protein</fullName>
    </submittedName>
</protein>
<organism evidence="1 2">
    <name type="scientific">Candidatus Iainarchaeum sp</name>
    <dbReference type="NCBI Taxonomy" id="3101447"/>
    <lineage>
        <taxon>Archaea</taxon>
        <taxon>Candidatus Iainarchaeota</taxon>
        <taxon>Candidatus Iainarchaeia</taxon>
        <taxon>Candidatus Iainarchaeales</taxon>
        <taxon>Candidatus Iainarchaeaceae</taxon>
        <taxon>Candidatus Iainarchaeum</taxon>
    </lineage>
</organism>